<reference evidence="3 4" key="1">
    <citation type="submission" date="2021-01" db="EMBL/GenBank/DDBJ databases">
        <title>Complete genome sequence of Pantoea eucrina OB49, a heavy metal tolerant bacterium with PGPR potential isolated from wheat in Algeria.</title>
        <authorList>
            <person name="Lekired A."/>
            <person name="Ouzari I.H."/>
        </authorList>
    </citation>
    <scope>NUCLEOTIDE SEQUENCE [LARGE SCALE GENOMIC DNA]</scope>
    <source>
        <strain evidence="3 4">OB49</strain>
    </source>
</reference>
<dbReference type="RefSeq" id="WP_039380774.1">
    <property type="nucleotide sequence ID" value="NZ_CP083448.1"/>
</dbReference>
<sequence>MYRIGQLARLAEVTPDTIRFYEKQQLMEHRMRTGGGFRLYSDKDLQRLRFIRYGRQLGFTLEAIRGLLSIRIEPDHHTCQESKAIVASRLEEVDHVIAELQIIQRSLQRLAQTCCGEQHSSACCSILEALETGNDPQPEACCGKDCNAGQKE</sequence>
<comment type="caution">
    <text evidence="3">The sequence shown here is derived from an EMBL/GenBank/DDBJ whole genome shotgun (WGS) entry which is preliminary data.</text>
</comment>
<dbReference type="CDD" id="cd04770">
    <property type="entry name" value="HTH_HMRTR"/>
    <property type="match status" value="1"/>
</dbReference>
<organism evidence="3 4">
    <name type="scientific">Pantoea eucrina</name>
    <dbReference type="NCBI Taxonomy" id="472693"/>
    <lineage>
        <taxon>Bacteria</taxon>
        <taxon>Pseudomonadati</taxon>
        <taxon>Pseudomonadota</taxon>
        <taxon>Gammaproteobacteria</taxon>
        <taxon>Enterobacterales</taxon>
        <taxon>Erwiniaceae</taxon>
        <taxon>Pantoea</taxon>
    </lineage>
</organism>
<evidence type="ECO:0000259" key="2">
    <source>
        <dbReference type="PROSITE" id="PS50937"/>
    </source>
</evidence>
<keyword evidence="4" id="KW-1185">Reference proteome</keyword>
<dbReference type="Pfam" id="PF13411">
    <property type="entry name" value="MerR_1"/>
    <property type="match status" value="1"/>
</dbReference>
<dbReference type="PANTHER" id="PTHR30204">
    <property type="entry name" value="REDOX-CYCLING DRUG-SENSING TRANSCRIPTIONAL ACTIVATOR SOXR"/>
    <property type="match status" value="1"/>
</dbReference>
<dbReference type="PROSITE" id="PS00552">
    <property type="entry name" value="HTH_MERR_1"/>
    <property type="match status" value="1"/>
</dbReference>
<proteinExistence type="predicted"/>
<dbReference type="InterPro" id="IPR011788">
    <property type="entry name" value="ZntR"/>
</dbReference>
<dbReference type="GeneID" id="84692640"/>
<accession>A0ABS1ZAB4</accession>
<dbReference type="PANTHER" id="PTHR30204:SF92">
    <property type="entry name" value="HTH-TYPE TRANSCRIPTIONAL REGULATOR ZNTR"/>
    <property type="match status" value="1"/>
</dbReference>
<name>A0ABS1ZAB4_9GAMM</name>
<dbReference type="NCBIfam" id="NF007069">
    <property type="entry name" value="PRK09514.1"/>
    <property type="match status" value="1"/>
</dbReference>
<dbReference type="NCBIfam" id="TIGR02043">
    <property type="entry name" value="ZntR"/>
    <property type="match status" value="1"/>
</dbReference>
<protein>
    <submittedName>
        <fullName evidence="3">Zn(2+)-responsive transcriptional regulator</fullName>
    </submittedName>
</protein>
<dbReference type="EMBL" id="JAFCXS010000022">
    <property type="protein sequence ID" value="MBM0749382.1"/>
    <property type="molecule type" value="Genomic_DNA"/>
</dbReference>
<evidence type="ECO:0000256" key="1">
    <source>
        <dbReference type="ARBA" id="ARBA00023125"/>
    </source>
</evidence>
<dbReference type="SUPFAM" id="SSF46955">
    <property type="entry name" value="Putative DNA-binding domain"/>
    <property type="match status" value="1"/>
</dbReference>
<dbReference type="Gene3D" id="1.10.1660.10">
    <property type="match status" value="1"/>
</dbReference>
<dbReference type="PRINTS" id="PR00040">
    <property type="entry name" value="HTHMERR"/>
</dbReference>
<gene>
    <name evidence="3" type="primary">zntR</name>
    <name evidence="3" type="ORF">JJB79_18525</name>
</gene>
<evidence type="ECO:0000313" key="3">
    <source>
        <dbReference type="EMBL" id="MBM0749382.1"/>
    </source>
</evidence>
<feature type="domain" description="HTH merR-type" evidence="2">
    <location>
        <begin position="1"/>
        <end position="70"/>
    </location>
</feature>
<keyword evidence="1" id="KW-0238">DNA-binding</keyword>
<evidence type="ECO:0000313" key="4">
    <source>
        <dbReference type="Proteomes" id="UP000809137"/>
    </source>
</evidence>
<dbReference type="SMART" id="SM00422">
    <property type="entry name" value="HTH_MERR"/>
    <property type="match status" value="1"/>
</dbReference>
<dbReference type="InterPro" id="IPR009061">
    <property type="entry name" value="DNA-bd_dom_put_sf"/>
</dbReference>
<dbReference type="PROSITE" id="PS50937">
    <property type="entry name" value="HTH_MERR_2"/>
    <property type="match status" value="1"/>
</dbReference>
<dbReference type="Proteomes" id="UP000809137">
    <property type="component" value="Unassembled WGS sequence"/>
</dbReference>
<dbReference type="InterPro" id="IPR047057">
    <property type="entry name" value="MerR_fam"/>
</dbReference>
<dbReference type="InterPro" id="IPR000551">
    <property type="entry name" value="MerR-type_HTH_dom"/>
</dbReference>